<accession>A0A1H3X6W9</accession>
<protein>
    <submittedName>
        <fullName evidence="1">Uncharacterized protein</fullName>
    </submittedName>
</protein>
<gene>
    <name evidence="1" type="ORF">SAMN05660909_00292</name>
</gene>
<reference evidence="2" key="1">
    <citation type="submission" date="2016-10" db="EMBL/GenBank/DDBJ databases">
        <authorList>
            <person name="Varghese N."/>
            <person name="Submissions S."/>
        </authorList>
    </citation>
    <scope>NUCLEOTIDE SEQUENCE [LARGE SCALE GENOMIC DNA]</scope>
    <source>
        <strain evidence="2">DSM 23920</strain>
    </source>
</reference>
<sequence length="81" mass="8614">MKKEKIYLLVTLVVAIIGAATAKKTRSLAKIIFTATGNHCTLSSSGVFSTVPTAYWIPSLSFSTVPGPCLITTKITKIAIE</sequence>
<dbReference type="RefSeq" id="WP_139169878.1">
    <property type="nucleotide sequence ID" value="NZ_BKAT01000012.1"/>
</dbReference>
<dbReference type="STRING" id="408074.SAMN05660909_00292"/>
<organism evidence="1 2">
    <name type="scientific">Chitinophaga terrae</name>
    <name type="common">ex Kim and Jung 2007</name>
    <dbReference type="NCBI Taxonomy" id="408074"/>
    <lineage>
        <taxon>Bacteria</taxon>
        <taxon>Pseudomonadati</taxon>
        <taxon>Bacteroidota</taxon>
        <taxon>Chitinophagia</taxon>
        <taxon>Chitinophagales</taxon>
        <taxon>Chitinophagaceae</taxon>
        <taxon>Chitinophaga</taxon>
    </lineage>
</organism>
<evidence type="ECO:0000313" key="1">
    <source>
        <dbReference type="EMBL" id="SDZ95013.1"/>
    </source>
</evidence>
<keyword evidence="2" id="KW-1185">Reference proteome</keyword>
<dbReference type="EMBL" id="FNRL01000001">
    <property type="protein sequence ID" value="SDZ95013.1"/>
    <property type="molecule type" value="Genomic_DNA"/>
</dbReference>
<dbReference type="AlphaFoldDB" id="A0A1H3X6W9"/>
<proteinExistence type="predicted"/>
<dbReference type="Proteomes" id="UP000199656">
    <property type="component" value="Unassembled WGS sequence"/>
</dbReference>
<evidence type="ECO:0000313" key="2">
    <source>
        <dbReference type="Proteomes" id="UP000199656"/>
    </source>
</evidence>
<name>A0A1H3X6W9_9BACT</name>